<dbReference type="Pfam" id="PF08279">
    <property type="entry name" value="HTH_11"/>
    <property type="match status" value="1"/>
</dbReference>
<dbReference type="InterPro" id="IPR036388">
    <property type="entry name" value="WH-like_DNA-bd_sf"/>
</dbReference>
<dbReference type="PANTHER" id="PTHR30595">
    <property type="entry name" value="GLPR-RELATED TRANSCRIPTIONAL REPRESSOR"/>
    <property type="match status" value="1"/>
</dbReference>
<dbReference type="OrthoDB" id="9807907at2"/>
<dbReference type="InterPro" id="IPR013196">
    <property type="entry name" value="HTH_11"/>
</dbReference>
<dbReference type="EMBL" id="SDHZ01000002">
    <property type="protein sequence ID" value="RXK83977.1"/>
    <property type="molecule type" value="Genomic_DNA"/>
</dbReference>
<protein>
    <submittedName>
        <fullName evidence="4">HTH domain-containing protein</fullName>
    </submittedName>
</protein>
<dbReference type="InterPro" id="IPR001034">
    <property type="entry name" value="DeoR_HTH"/>
</dbReference>
<evidence type="ECO:0000256" key="1">
    <source>
        <dbReference type="ARBA" id="ARBA00023015"/>
    </source>
</evidence>
<dbReference type="PANTHER" id="PTHR30595:SF6">
    <property type="entry name" value="SCHLAFEN ALBA-2 DOMAIN-CONTAINING PROTEIN"/>
    <property type="match status" value="1"/>
</dbReference>
<evidence type="ECO:0000313" key="5">
    <source>
        <dbReference type="Proteomes" id="UP000290545"/>
    </source>
</evidence>
<dbReference type="PROSITE" id="PS51000">
    <property type="entry name" value="HTH_DEOR_2"/>
    <property type="match status" value="1"/>
</dbReference>
<evidence type="ECO:0000313" key="4">
    <source>
        <dbReference type="EMBL" id="RXK83977.1"/>
    </source>
</evidence>
<keyword evidence="5" id="KW-1185">Reference proteome</keyword>
<evidence type="ECO:0000259" key="3">
    <source>
        <dbReference type="PROSITE" id="PS51000"/>
    </source>
</evidence>
<accession>A0A4Q1D8D1</accession>
<proteinExistence type="predicted"/>
<comment type="caution">
    <text evidence="4">The sequence shown here is derived from an EMBL/GenBank/DDBJ whole genome shotgun (WGS) entry which is preliminary data.</text>
</comment>
<dbReference type="InterPro" id="IPR036390">
    <property type="entry name" value="WH_DNA-bd_sf"/>
</dbReference>
<sequence>MKRLLKQKENISLEFKKDRNALPANLFETICAMLNREGGDIFLGIDDKGNVKGVEENVVMKLVTDLVNLSNNPQKLDPPFILFPQVHEIDERKVIHIQVPASSQIHKTAKIIYDRSNDGDFKVEQPHRIAEIANRKRNHYTEGIIYPGLRMEDFKQELFIKIRNLIRSNNPAHPWLALDDKQIMEISGLWKKDYLNGQEGFTLASALLLGKDDVIQQIIPHFKIDALVRINNTGRYDDRLYIQTNLIEAYEQLMDFVTRHLPDKFYLEGDQRISLRTTIFREITANLIIHREYTNAAPATFVIYEDRAETENPNNPHGEGPIDPTNFAPFPKNPLIAKFFIQLGRVEELGSGVLTTSRLTKEYAGKGNAEFLEGSTFKTIIPLNFRNTVSSVDTVTDTVNDTVSDTVNDTVKQRLTKIIKELNRQPGLKSKDLAKITGVSEVSIRRDMQRLTLLVEFRGAPKTGGYFLTSYMLSKLDNR</sequence>
<name>A0A4Q1D8D1_9BACT</name>
<dbReference type="InterPro" id="IPR038475">
    <property type="entry name" value="RecG_C_sf"/>
</dbReference>
<dbReference type="InterPro" id="IPR007421">
    <property type="entry name" value="Schlafen_AlbA_2_dom"/>
</dbReference>
<dbReference type="Pfam" id="PF04326">
    <property type="entry name" value="SLFN_AlbA_2"/>
    <property type="match status" value="1"/>
</dbReference>
<dbReference type="InterPro" id="IPR038461">
    <property type="entry name" value="Schlafen_AlbA_2_dom_sf"/>
</dbReference>
<dbReference type="Gene3D" id="3.30.565.60">
    <property type="match status" value="1"/>
</dbReference>
<keyword evidence="2" id="KW-0804">Transcription</keyword>
<dbReference type="SUPFAM" id="SSF46785">
    <property type="entry name" value="Winged helix' DNA-binding domain"/>
    <property type="match status" value="1"/>
</dbReference>
<dbReference type="AlphaFoldDB" id="A0A4Q1D8D1"/>
<dbReference type="Gene3D" id="3.30.950.30">
    <property type="entry name" value="Schlafen, AAA domain"/>
    <property type="match status" value="1"/>
</dbReference>
<gene>
    <name evidence="4" type="ORF">ESB13_15810</name>
</gene>
<reference evidence="4 5" key="1">
    <citation type="submission" date="2019-01" db="EMBL/GenBank/DDBJ databases">
        <title>Filimonas sp. strain TTM-71.</title>
        <authorList>
            <person name="Chen W.-M."/>
        </authorList>
    </citation>
    <scope>NUCLEOTIDE SEQUENCE [LARGE SCALE GENOMIC DNA]</scope>
    <source>
        <strain evidence="4 5">TTM-71</strain>
    </source>
</reference>
<feature type="domain" description="HTH deoR-type" evidence="3">
    <location>
        <begin position="411"/>
        <end position="463"/>
    </location>
</feature>
<evidence type="ECO:0000256" key="2">
    <source>
        <dbReference type="ARBA" id="ARBA00023163"/>
    </source>
</evidence>
<keyword evidence="1" id="KW-0805">Transcription regulation</keyword>
<dbReference type="Gene3D" id="1.10.10.10">
    <property type="entry name" value="Winged helix-like DNA-binding domain superfamily/Winged helix DNA-binding domain"/>
    <property type="match status" value="1"/>
</dbReference>
<dbReference type="GO" id="GO:0003700">
    <property type="term" value="F:DNA-binding transcription factor activity"/>
    <property type="evidence" value="ECO:0007669"/>
    <property type="project" value="InterPro"/>
</dbReference>
<organism evidence="4 5">
    <name type="scientific">Filimonas effusa</name>
    <dbReference type="NCBI Taxonomy" id="2508721"/>
    <lineage>
        <taxon>Bacteria</taxon>
        <taxon>Pseudomonadati</taxon>
        <taxon>Bacteroidota</taxon>
        <taxon>Chitinophagia</taxon>
        <taxon>Chitinophagales</taxon>
        <taxon>Chitinophagaceae</taxon>
        <taxon>Filimonas</taxon>
    </lineage>
</organism>
<dbReference type="Proteomes" id="UP000290545">
    <property type="component" value="Unassembled WGS sequence"/>
</dbReference>